<sequence length="164" mass="16977">MQFSSTYLQLVLVALSVTVGGSPIAQHGVGMKRELSMARAEGGTTDVLTSQDIKHWLATTDAKLTYIGTPINVLSADSALAVTVVYCSGVSGNVCGGACTVYSGSQSGCLSAPDTQCLSATVDVQFCNGSDCDGDCNSLDECGVRLEDNFCYTPGTNSIFVPSH</sequence>
<keyword evidence="2" id="KW-1185">Reference proteome</keyword>
<comment type="caution">
    <text evidence="1">The sequence shown here is derived from an EMBL/GenBank/DDBJ whole genome shotgun (WGS) entry which is preliminary data.</text>
</comment>
<dbReference type="EMBL" id="JANHOG010000345">
    <property type="protein sequence ID" value="KAJ3555285.1"/>
    <property type="molecule type" value="Genomic_DNA"/>
</dbReference>
<accession>A0ACC1T878</accession>
<evidence type="ECO:0000313" key="1">
    <source>
        <dbReference type="EMBL" id="KAJ3555285.1"/>
    </source>
</evidence>
<reference evidence="1" key="1">
    <citation type="submission" date="2022-07" db="EMBL/GenBank/DDBJ databases">
        <title>Genome Sequence of Phlebia brevispora.</title>
        <authorList>
            <person name="Buettner E."/>
        </authorList>
    </citation>
    <scope>NUCLEOTIDE SEQUENCE</scope>
    <source>
        <strain evidence="1">MPL23</strain>
    </source>
</reference>
<organism evidence="1 2">
    <name type="scientific">Phlebia brevispora</name>
    <dbReference type="NCBI Taxonomy" id="194682"/>
    <lineage>
        <taxon>Eukaryota</taxon>
        <taxon>Fungi</taxon>
        <taxon>Dikarya</taxon>
        <taxon>Basidiomycota</taxon>
        <taxon>Agaricomycotina</taxon>
        <taxon>Agaricomycetes</taxon>
        <taxon>Polyporales</taxon>
        <taxon>Meruliaceae</taxon>
        <taxon>Phlebia</taxon>
    </lineage>
</organism>
<name>A0ACC1T878_9APHY</name>
<proteinExistence type="predicted"/>
<gene>
    <name evidence="1" type="ORF">NM688_g2664</name>
</gene>
<protein>
    <submittedName>
        <fullName evidence="1">Uncharacterized protein</fullName>
    </submittedName>
</protein>
<dbReference type="Proteomes" id="UP001148662">
    <property type="component" value="Unassembled WGS sequence"/>
</dbReference>
<evidence type="ECO:0000313" key="2">
    <source>
        <dbReference type="Proteomes" id="UP001148662"/>
    </source>
</evidence>